<comment type="caution">
    <text evidence="1">The sequence shown here is derived from an EMBL/GenBank/DDBJ whole genome shotgun (WGS) entry which is preliminary data.</text>
</comment>
<proteinExistence type="predicted"/>
<name>A0A1J5HZJ0_9BACT</name>
<protein>
    <submittedName>
        <fullName evidence="1">Uncharacterized protein</fullName>
    </submittedName>
</protein>
<accession>A0A1J5HZJ0</accession>
<dbReference type="Proteomes" id="UP000183758">
    <property type="component" value="Unassembled WGS sequence"/>
</dbReference>
<evidence type="ECO:0000313" key="1">
    <source>
        <dbReference type="EMBL" id="OIP85494.1"/>
    </source>
</evidence>
<dbReference type="EMBL" id="MNZM01000027">
    <property type="protein sequence ID" value="OIP85494.1"/>
    <property type="molecule type" value="Genomic_DNA"/>
</dbReference>
<sequence>MFIWDYQLPKNWQPKTDMEWEWLITRCINYGDLKHIPKKKLTQLLPKIKLHLDVGKRLMYEDYVSYYEAK</sequence>
<reference evidence="1 2" key="1">
    <citation type="journal article" date="2016" name="Environ. Microbiol.">
        <title>Genomic resolution of a cold subsurface aquifer community provides metabolic insights for novel microbes adapted to high CO concentrations.</title>
        <authorList>
            <person name="Probst A.J."/>
            <person name="Castelle C.J."/>
            <person name="Singh A."/>
            <person name="Brown C.T."/>
            <person name="Anantharaman K."/>
            <person name="Sharon I."/>
            <person name="Hug L.A."/>
            <person name="Burstein D."/>
            <person name="Emerson J.B."/>
            <person name="Thomas B.C."/>
            <person name="Banfield J.F."/>
        </authorList>
    </citation>
    <scope>NUCLEOTIDE SEQUENCE [LARGE SCALE GENOMIC DNA]</scope>
    <source>
        <strain evidence="1">CG2_30_33_16</strain>
    </source>
</reference>
<dbReference type="AlphaFoldDB" id="A0A1J5HZJ0"/>
<organism evidence="1 2">
    <name type="scientific">Candidatus Roizmanbacteria bacterium CG2_30_33_16</name>
    <dbReference type="NCBI Taxonomy" id="1805340"/>
    <lineage>
        <taxon>Bacteria</taxon>
        <taxon>Candidatus Roizmaniibacteriota</taxon>
    </lineage>
</organism>
<evidence type="ECO:0000313" key="2">
    <source>
        <dbReference type="Proteomes" id="UP000183758"/>
    </source>
</evidence>
<gene>
    <name evidence="1" type="ORF">AUK04_01160</name>
</gene>